<dbReference type="AlphaFoldDB" id="A0A9W9DKS7"/>
<accession>A0A9W9DKS7</accession>
<sequence length="337" mass="37882">MTYQPKHSQYAAGRVSDMLHTLRGEQFRHSQNLNRSNDSLSTINAQNTLTTRLLNLDYSSPETSAAQQQITFPRTSNGYSGPSPPKSWIKPFTIGGDDRNSPAWRSEALSLIFHKRPSSQKFTLNILSLTQLCLAKLLSECSSPESIEDITPCLPVHLRLELVRYAAIHHPLSKPKLRALLASEGHVNGELLVTGPSMSLHADHFLQSKAQEREHWDAEDQSTPSGLQSLIVLSTRLSVSTVSTFPLTITHLALINLEHPISLHRLPVHCPSLIVLDLSYNLWLTVMSSDTLKSISRIDWERWTQLQVLGWKECYIPEGMLSRLNKGRWDDVEVILG</sequence>
<comment type="caution">
    <text evidence="1">The sequence shown here is derived from an EMBL/GenBank/DDBJ whole genome shotgun (WGS) entry which is preliminary data.</text>
</comment>
<reference evidence="1" key="2">
    <citation type="journal article" date="2023" name="Proc. Natl. Acad. Sci. U.S.A.">
        <title>A global phylogenomic analysis of the shiitake genus Lentinula.</title>
        <authorList>
            <person name="Sierra-Patev S."/>
            <person name="Min B."/>
            <person name="Naranjo-Ortiz M."/>
            <person name="Looney B."/>
            <person name="Konkel Z."/>
            <person name="Slot J.C."/>
            <person name="Sakamoto Y."/>
            <person name="Steenwyk J.L."/>
            <person name="Rokas A."/>
            <person name="Carro J."/>
            <person name="Camarero S."/>
            <person name="Ferreira P."/>
            <person name="Molpeceres G."/>
            <person name="Ruiz-Duenas F.J."/>
            <person name="Serrano A."/>
            <person name="Henrissat B."/>
            <person name="Drula E."/>
            <person name="Hughes K.W."/>
            <person name="Mata J.L."/>
            <person name="Ishikawa N.K."/>
            <person name="Vargas-Isla R."/>
            <person name="Ushijima S."/>
            <person name="Smith C.A."/>
            <person name="Donoghue J."/>
            <person name="Ahrendt S."/>
            <person name="Andreopoulos W."/>
            <person name="He G."/>
            <person name="LaButti K."/>
            <person name="Lipzen A."/>
            <person name="Ng V."/>
            <person name="Riley R."/>
            <person name="Sandor L."/>
            <person name="Barry K."/>
            <person name="Martinez A.T."/>
            <person name="Xiao Y."/>
            <person name="Gibbons J.G."/>
            <person name="Terashima K."/>
            <person name="Grigoriev I.V."/>
            <person name="Hibbett D."/>
        </authorList>
    </citation>
    <scope>NUCLEOTIDE SEQUENCE</scope>
    <source>
        <strain evidence="1">Sp2 HRB7682 ss15</strain>
    </source>
</reference>
<reference evidence="1" key="1">
    <citation type="submission" date="2022-08" db="EMBL/GenBank/DDBJ databases">
        <authorList>
            <consortium name="DOE Joint Genome Institute"/>
            <person name="Min B."/>
            <person name="Riley R."/>
            <person name="Sierra-Patev S."/>
            <person name="Naranjo-Ortiz M."/>
            <person name="Looney B."/>
            <person name="Konkel Z."/>
            <person name="Slot J.C."/>
            <person name="Sakamoto Y."/>
            <person name="Steenwyk J.L."/>
            <person name="Rokas A."/>
            <person name="Carro J."/>
            <person name="Camarero S."/>
            <person name="Ferreira P."/>
            <person name="Molpeceres G."/>
            <person name="Ruiz-Duenas F.J."/>
            <person name="Serrano A."/>
            <person name="Henrissat B."/>
            <person name="Drula E."/>
            <person name="Hughes K.W."/>
            <person name="Mata J.L."/>
            <person name="Ishikawa N.K."/>
            <person name="Vargas-Isla R."/>
            <person name="Ushijima S."/>
            <person name="Smith C.A."/>
            <person name="Ahrendt S."/>
            <person name="Andreopoulos W."/>
            <person name="He G."/>
            <person name="Labutti K."/>
            <person name="Lipzen A."/>
            <person name="Ng V."/>
            <person name="Sandor L."/>
            <person name="Barry K."/>
            <person name="Martinez A.T."/>
            <person name="Xiao Y."/>
            <person name="Gibbons J.G."/>
            <person name="Terashima K."/>
            <person name="Hibbett D.S."/>
            <person name="Grigoriev I.V."/>
        </authorList>
    </citation>
    <scope>NUCLEOTIDE SEQUENCE</scope>
    <source>
        <strain evidence="1">Sp2 HRB7682 ss15</strain>
    </source>
</reference>
<gene>
    <name evidence="1" type="ORF">C8J55DRAFT_124490</name>
</gene>
<dbReference type="EMBL" id="JANVFS010000022">
    <property type="protein sequence ID" value="KAJ4475229.1"/>
    <property type="molecule type" value="Genomic_DNA"/>
</dbReference>
<evidence type="ECO:0000313" key="2">
    <source>
        <dbReference type="Proteomes" id="UP001150238"/>
    </source>
</evidence>
<proteinExistence type="predicted"/>
<protein>
    <submittedName>
        <fullName evidence="1">Uncharacterized protein</fullName>
    </submittedName>
</protein>
<name>A0A9W9DKS7_9AGAR</name>
<dbReference type="Proteomes" id="UP001150238">
    <property type="component" value="Unassembled WGS sequence"/>
</dbReference>
<organism evidence="1 2">
    <name type="scientific">Lentinula lateritia</name>
    <dbReference type="NCBI Taxonomy" id="40482"/>
    <lineage>
        <taxon>Eukaryota</taxon>
        <taxon>Fungi</taxon>
        <taxon>Dikarya</taxon>
        <taxon>Basidiomycota</taxon>
        <taxon>Agaricomycotina</taxon>
        <taxon>Agaricomycetes</taxon>
        <taxon>Agaricomycetidae</taxon>
        <taxon>Agaricales</taxon>
        <taxon>Marasmiineae</taxon>
        <taxon>Omphalotaceae</taxon>
        <taxon>Lentinula</taxon>
    </lineage>
</organism>
<evidence type="ECO:0000313" key="1">
    <source>
        <dbReference type="EMBL" id="KAJ4475229.1"/>
    </source>
</evidence>